<dbReference type="SUPFAM" id="SSF50494">
    <property type="entry name" value="Trypsin-like serine proteases"/>
    <property type="match status" value="1"/>
</dbReference>
<keyword evidence="5" id="KW-0472">Membrane</keyword>
<evidence type="ECO:0000313" key="7">
    <source>
        <dbReference type="Proteomes" id="UP001501444"/>
    </source>
</evidence>
<proteinExistence type="inferred from homology"/>
<sequence>MRSAGQWAGPEVSVIPEQPPAAAEVSPDGVKAPVALTRRDLAIGVGAVVLAIVVTAVLAFRAGGSSGGAPAAARPSAAPSASASGPPTTAQIYAAVAPSVVTIEAAGPGGGSTGTGVVASADGTIITALHVVKGSTAVKVRFGDGTESAAEVAQSDAALDIAMLAPATLPDVLVPAVLGNSGRLAVGNPVVAIGNQLGLTSSATAGVVSGLDRTAANPDGTKLTGLIQFDAAVNPGSSGGPLVNGKGETIGIVVALANPTSAGTFVGVGFAVPIGAALGAGGGDRAPEQ</sequence>
<dbReference type="PRINTS" id="PR00834">
    <property type="entry name" value="PROTEASES2C"/>
</dbReference>
<evidence type="ECO:0000256" key="3">
    <source>
        <dbReference type="ARBA" id="ARBA00022801"/>
    </source>
</evidence>
<evidence type="ECO:0000256" key="2">
    <source>
        <dbReference type="ARBA" id="ARBA00022670"/>
    </source>
</evidence>
<evidence type="ECO:0000256" key="5">
    <source>
        <dbReference type="SAM" id="Phobius"/>
    </source>
</evidence>
<name>A0ABP5SUB3_9ACTN</name>
<dbReference type="InterPro" id="IPR009003">
    <property type="entry name" value="Peptidase_S1_PA"/>
</dbReference>
<dbReference type="InterPro" id="IPR001940">
    <property type="entry name" value="Peptidase_S1C"/>
</dbReference>
<dbReference type="Pfam" id="PF13365">
    <property type="entry name" value="Trypsin_2"/>
    <property type="match status" value="1"/>
</dbReference>
<keyword evidence="5" id="KW-1133">Transmembrane helix</keyword>
<protein>
    <recommendedName>
        <fullName evidence="8">Trypsin-like serine protease</fullName>
    </recommendedName>
</protein>
<dbReference type="PANTHER" id="PTHR43343">
    <property type="entry name" value="PEPTIDASE S12"/>
    <property type="match status" value="1"/>
</dbReference>
<comment type="similarity">
    <text evidence="1">Belongs to the peptidase S1C family.</text>
</comment>
<dbReference type="EMBL" id="BAAARV010000018">
    <property type="protein sequence ID" value="GAA2338336.1"/>
    <property type="molecule type" value="Genomic_DNA"/>
</dbReference>
<accession>A0ABP5SUB3</accession>
<dbReference type="Gene3D" id="2.40.10.10">
    <property type="entry name" value="Trypsin-like serine proteases"/>
    <property type="match status" value="2"/>
</dbReference>
<keyword evidence="5" id="KW-0812">Transmembrane</keyword>
<dbReference type="PANTHER" id="PTHR43343:SF3">
    <property type="entry name" value="PROTEASE DO-LIKE 8, CHLOROPLASTIC"/>
    <property type="match status" value="1"/>
</dbReference>
<feature type="region of interest" description="Disordered" evidence="4">
    <location>
        <begin position="1"/>
        <end position="27"/>
    </location>
</feature>
<keyword evidence="3" id="KW-0378">Hydrolase</keyword>
<evidence type="ECO:0000313" key="6">
    <source>
        <dbReference type="EMBL" id="GAA2338336.1"/>
    </source>
</evidence>
<organism evidence="6 7">
    <name type="scientific">Dactylosporangium salmoneum</name>
    <dbReference type="NCBI Taxonomy" id="53361"/>
    <lineage>
        <taxon>Bacteria</taxon>
        <taxon>Bacillati</taxon>
        <taxon>Actinomycetota</taxon>
        <taxon>Actinomycetes</taxon>
        <taxon>Micromonosporales</taxon>
        <taxon>Micromonosporaceae</taxon>
        <taxon>Dactylosporangium</taxon>
    </lineage>
</organism>
<comment type="caution">
    <text evidence="6">The sequence shown here is derived from an EMBL/GenBank/DDBJ whole genome shotgun (WGS) entry which is preliminary data.</text>
</comment>
<keyword evidence="7" id="KW-1185">Reference proteome</keyword>
<dbReference type="InterPro" id="IPR051201">
    <property type="entry name" value="Chloro_Bact_Ser_Proteases"/>
</dbReference>
<keyword evidence="2" id="KW-0645">Protease</keyword>
<reference evidence="7" key="1">
    <citation type="journal article" date="2019" name="Int. J. Syst. Evol. Microbiol.">
        <title>The Global Catalogue of Microorganisms (GCM) 10K type strain sequencing project: providing services to taxonomists for standard genome sequencing and annotation.</title>
        <authorList>
            <consortium name="The Broad Institute Genomics Platform"/>
            <consortium name="The Broad Institute Genome Sequencing Center for Infectious Disease"/>
            <person name="Wu L."/>
            <person name="Ma J."/>
        </authorList>
    </citation>
    <scope>NUCLEOTIDE SEQUENCE [LARGE SCALE GENOMIC DNA]</scope>
    <source>
        <strain evidence="7">JCM 3272</strain>
    </source>
</reference>
<feature type="transmembrane region" description="Helical" evidence="5">
    <location>
        <begin position="41"/>
        <end position="60"/>
    </location>
</feature>
<dbReference type="Proteomes" id="UP001501444">
    <property type="component" value="Unassembled WGS sequence"/>
</dbReference>
<evidence type="ECO:0000256" key="4">
    <source>
        <dbReference type="SAM" id="MobiDB-lite"/>
    </source>
</evidence>
<gene>
    <name evidence="6" type="ORF">GCM10010170_019820</name>
</gene>
<dbReference type="InterPro" id="IPR043504">
    <property type="entry name" value="Peptidase_S1_PA_chymotrypsin"/>
</dbReference>
<evidence type="ECO:0000256" key="1">
    <source>
        <dbReference type="ARBA" id="ARBA00010541"/>
    </source>
</evidence>
<evidence type="ECO:0008006" key="8">
    <source>
        <dbReference type="Google" id="ProtNLM"/>
    </source>
</evidence>